<reference evidence="2" key="1">
    <citation type="submission" date="2021-01" db="EMBL/GenBank/DDBJ databases">
        <authorList>
            <consortium name="Aspergillus puulaauensis MK2 genome sequencing consortium"/>
            <person name="Kazuki M."/>
            <person name="Futagami T."/>
        </authorList>
    </citation>
    <scope>NUCLEOTIDE SEQUENCE</scope>
    <source>
        <strain evidence="2">MK2</strain>
    </source>
</reference>
<feature type="region of interest" description="Disordered" evidence="1">
    <location>
        <begin position="902"/>
        <end position="931"/>
    </location>
</feature>
<dbReference type="OrthoDB" id="3538597at2759"/>
<dbReference type="RefSeq" id="XP_041560116.1">
    <property type="nucleotide sequence ID" value="XM_041694269.1"/>
</dbReference>
<dbReference type="Proteomes" id="UP000654913">
    <property type="component" value="Chromosome 6"/>
</dbReference>
<accession>A0A7R7XUE7</accession>
<sequence>MAPSKNNQVLFERRRKEHNIVFVEDLKQCHRPAKHAKVFESIDRIKEISYQSYACEDSEQEPWKKEAKSQARKLAEKAHDCIARNEPTWRLACEPLVFSRLTSEVACKNCRRRVWRSEVEAVLDTEDRAAERLRARQQTRDRCRCPRNSRPEDEDERVGLNRLFIDRADDAVEHPPDLAQKLPQEQRPDRIYGLRQTRNFENLLLASLAEGEYVEDKLARQPHAGVGGEPLLFPFLVVEAKAGNAADDWASICLQTSFPIYTYLNTQKSLILATEQKTRWSSGPLVWFFASRGQDWRLYLAYQSPLNSASPSSHAEHTTTMAQAWRGCITNRDDAIQLFLIVDFLADWARDVYRPAVLTELRILQFPDEEVATVFTDTDIFSTGDMSLSFETHSDFQYEDNFNSSFRDLDSQLGAVRHISGIESRFLSIIITADNVHTLLRSVKGSTRAGFIRKLLEALHLRDASAKVPNIDRIDAIEEAWTGHSRLSRILSMRGTKLYTAHQTVYYLSPSWGQVRDLSLIAVAEDALEVLIKESGLKAGRGKASEPLHAKENMDIVDRIAPLKDAPARHNLLACITRRVGSIDSSCLFKKSQPIIWELVSSTYKVHKGGDLEPELPFLKVSKCLDTQTERQGYKGPLLVDDALHVSDQGAVLIHGGRCPQALAMSRRNPAKICVYIVRDGQPAPEKAELAHIVKTTFENYDVYHTTRDPGTLRPRAEQMYRRAPRWNLERSYGLFYDTGVKLESFSQWSNFLIGGFPVRQGSPRGPTDTGQIMFRREYFPWHDPGQKRGGVPYEKARHEFVREYITGEAQEWTAIARQKRRQGITCCIYCAKNMAFAPDCDPSHNTSSNETDQRQRDQLPEVCNTCTEALDPLKSFQVSQKTVAATIKRVLMEQASKISRNRLENSKIQAPRPDRTAQKQQSDARPTWHSQVNVDEFTEFYSIEDIEARAERRMERERLHEESSQKYKWDVEALEDKYKEPDPEDDSLNALEDRTRRVFGRKDLHKKHSERYKRDLEAIDRRSSKLRRME</sequence>
<proteinExistence type="predicted"/>
<name>A0A7R7XUE7_9EURO</name>
<organism evidence="2 3">
    <name type="scientific">Aspergillus puulaauensis</name>
    <dbReference type="NCBI Taxonomy" id="1220207"/>
    <lineage>
        <taxon>Eukaryota</taxon>
        <taxon>Fungi</taxon>
        <taxon>Dikarya</taxon>
        <taxon>Ascomycota</taxon>
        <taxon>Pezizomycotina</taxon>
        <taxon>Eurotiomycetes</taxon>
        <taxon>Eurotiomycetidae</taxon>
        <taxon>Eurotiales</taxon>
        <taxon>Aspergillaceae</taxon>
        <taxon>Aspergillus</taxon>
    </lineage>
</organism>
<dbReference type="KEGG" id="apuu:APUU_60978A"/>
<dbReference type="GeneID" id="64977927"/>
<reference evidence="2" key="2">
    <citation type="submission" date="2021-02" db="EMBL/GenBank/DDBJ databases">
        <title>Aspergillus puulaauensis MK2 genome sequence.</title>
        <authorList>
            <person name="Futagami T."/>
            <person name="Mori K."/>
            <person name="Kadooka C."/>
            <person name="Tanaka T."/>
        </authorList>
    </citation>
    <scope>NUCLEOTIDE SEQUENCE</scope>
    <source>
        <strain evidence="2">MK2</strain>
    </source>
</reference>
<evidence type="ECO:0000256" key="1">
    <source>
        <dbReference type="SAM" id="MobiDB-lite"/>
    </source>
</evidence>
<keyword evidence="3" id="KW-1185">Reference proteome</keyword>
<evidence type="ECO:0000313" key="3">
    <source>
        <dbReference type="Proteomes" id="UP000654913"/>
    </source>
</evidence>
<feature type="compositionally biased region" description="Polar residues" evidence="1">
    <location>
        <begin position="919"/>
        <end position="931"/>
    </location>
</feature>
<evidence type="ECO:0000313" key="2">
    <source>
        <dbReference type="EMBL" id="BCS27930.1"/>
    </source>
</evidence>
<dbReference type="EMBL" id="AP024448">
    <property type="protein sequence ID" value="BCS27930.1"/>
    <property type="molecule type" value="Genomic_DNA"/>
</dbReference>
<gene>
    <name evidence="2" type="ORF">APUU_60978A</name>
</gene>
<protein>
    <submittedName>
        <fullName evidence="2">Uncharacterized protein</fullName>
    </submittedName>
</protein>
<dbReference type="AlphaFoldDB" id="A0A7R7XUE7"/>